<sequence>MSELRIVLLGKTGAGKSATGNTILGRNAFKVARFCKSTTQHCEKHEGLVEGRSITVIDTPGVFHMFISERQVKAEIEKSLEMSAPGPHVFLLVIRLGRFTEEEKNAVIWIQKTLGEEAKRFTILLVTGADQLERPLEDYLRENLDIQKLVDEYEGRYYVFNNLKEDREQVSILIEKIPVLVDTNKEVNTNGTFERAPRSRVKRRYWNCAFYTVMVGFATICVYVYGTDKTRAVCYGLVLKMWSYSFGAFL</sequence>
<dbReference type="Proteomes" id="UP000000437">
    <property type="component" value="Chromosome 1"/>
</dbReference>
<protein>
    <submittedName>
        <fullName evidence="2">GTPase IMAP family member 4-like</fullName>
    </submittedName>
</protein>
<reference evidence="2" key="1">
    <citation type="submission" date="2025-08" db="UniProtKB">
        <authorList>
            <consortium name="RefSeq"/>
        </authorList>
    </citation>
    <scope>IDENTIFICATION</scope>
    <source>
        <strain evidence="2">Tuebingen</strain>
        <tissue evidence="2">Fibroblasts and whole tissue</tissue>
    </source>
</reference>
<accession>A0AC58G194</accession>
<dbReference type="RefSeq" id="XP_073763493.1">
    <property type="nucleotide sequence ID" value="XM_073907392.1"/>
</dbReference>
<name>A0AC58G194_DANRE</name>
<evidence type="ECO:0000313" key="1">
    <source>
        <dbReference type="Proteomes" id="UP000000437"/>
    </source>
</evidence>
<keyword evidence="1" id="KW-1185">Reference proteome</keyword>
<gene>
    <name evidence="2" type="primary">LOC137495296</name>
</gene>
<evidence type="ECO:0000313" key="2">
    <source>
        <dbReference type="RefSeq" id="XP_073763493.1"/>
    </source>
</evidence>
<proteinExistence type="predicted"/>
<organism evidence="1 2">
    <name type="scientific">Danio rerio</name>
    <name type="common">Zebrafish</name>
    <name type="synonym">Brachydanio rerio</name>
    <dbReference type="NCBI Taxonomy" id="7955"/>
    <lineage>
        <taxon>Eukaryota</taxon>
        <taxon>Metazoa</taxon>
        <taxon>Chordata</taxon>
        <taxon>Craniata</taxon>
        <taxon>Vertebrata</taxon>
        <taxon>Euteleostomi</taxon>
        <taxon>Actinopterygii</taxon>
        <taxon>Neopterygii</taxon>
        <taxon>Teleostei</taxon>
        <taxon>Ostariophysi</taxon>
        <taxon>Cypriniformes</taxon>
        <taxon>Danionidae</taxon>
        <taxon>Danioninae</taxon>
        <taxon>Danio</taxon>
    </lineage>
</organism>